<evidence type="ECO:0000313" key="1">
    <source>
        <dbReference type="Proteomes" id="UP000025227"/>
    </source>
</evidence>
<evidence type="ECO:0000313" key="2">
    <source>
        <dbReference type="WBParaSite" id="HCON_00162860-00001"/>
    </source>
</evidence>
<sequence>MISWTRRILPLTQICFNAAMRRCSNVNVVSEMKEILRIASSGDLKTALSRHETFRETNDVPDWGVVKLSSVLLANGLEHESERLLKQHYEETGGIHRFARKSVIQEEQVVAALLRVINCPSGDGLERAHRLYRWLLEGRFCSNKDVFIVLFVERALQRNGIAAAVTELEQLKKLGRVKSLTRTFHCLLHSAMDHGKEEELAKVENAVLTTSPSAFQNLKRFVSLELGRNAAFVESLGQDPRLESSQLRFIVELAAKLKKVVVLESLIELSRLLQFRPQDKAMIYDELVKIYGKHGDKANLERITEFVLRESEREHFAATLGRLAHFYRCCHLELPNRLLRAL</sequence>
<dbReference type="OMA" id="IRHFYKC"/>
<name>A0A7I4Z0J0_HAECO</name>
<dbReference type="OrthoDB" id="5844176at2759"/>
<dbReference type="WBParaSite" id="HCON_00162860-00001">
    <property type="protein sequence ID" value="HCON_00162860-00001"/>
    <property type="gene ID" value="HCON_00162860"/>
</dbReference>
<accession>A0A7I4Z0J0</accession>
<reference evidence="2" key="1">
    <citation type="submission" date="2020-12" db="UniProtKB">
        <authorList>
            <consortium name="WormBaseParasite"/>
        </authorList>
    </citation>
    <scope>IDENTIFICATION</scope>
    <source>
        <strain evidence="2">MHco3</strain>
    </source>
</reference>
<proteinExistence type="predicted"/>
<dbReference type="AlphaFoldDB" id="A0A7I4Z0J0"/>
<keyword evidence="1" id="KW-1185">Reference proteome</keyword>
<dbReference type="Proteomes" id="UP000025227">
    <property type="component" value="Unplaced"/>
</dbReference>
<protein>
    <submittedName>
        <fullName evidence="2">Leucine-rich PPR motif-containing protein, mitochondrial</fullName>
    </submittedName>
</protein>
<organism evidence="1 2">
    <name type="scientific">Haemonchus contortus</name>
    <name type="common">Barber pole worm</name>
    <dbReference type="NCBI Taxonomy" id="6289"/>
    <lineage>
        <taxon>Eukaryota</taxon>
        <taxon>Metazoa</taxon>
        <taxon>Ecdysozoa</taxon>
        <taxon>Nematoda</taxon>
        <taxon>Chromadorea</taxon>
        <taxon>Rhabditida</taxon>
        <taxon>Rhabditina</taxon>
        <taxon>Rhabditomorpha</taxon>
        <taxon>Strongyloidea</taxon>
        <taxon>Trichostrongylidae</taxon>
        <taxon>Haemonchus</taxon>
    </lineage>
</organism>